<feature type="non-terminal residue" evidence="1">
    <location>
        <position position="1"/>
    </location>
</feature>
<sequence>LNGSVPVDIQTHMYSSGECFKYSPHLHAWVLPLKMECDKVENVDGNIFKADLESIKKGWARIVKEISTKHGYEGVDRIPDKLVVHAVYIPVLENLKKFEKPSMNLRYDYRSPVQDLMKAVMCADFKGNTLIMAFSLNENFGYYAVWKIEDFIRLAKEKLSKKRTRTTYGWFRRLEKHASILGIEVEKEKDDFEPIPEITVNTVFKRVWKNTYNKEKGRLERRKQLFVKALNDGEKPESWEEVDPYQVKGETVFFGNKKVFNYKVLCRFRE</sequence>
<evidence type="ECO:0000313" key="1">
    <source>
        <dbReference type="EMBL" id="GAF87358.1"/>
    </source>
</evidence>
<dbReference type="AlphaFoldDB" id="X0T1K8"/>
<gene>
    <name evidence="1" type="ORF">S01H1_29026</name>
</gene>
<proteinExistence type="predicted"/>
<dbReference type="EMBL" id="BARS01017774">
    <property type="protein sequence ID" value="GAF87358.1"/>
    <property type="molecule type" value="Genomic_DNA"/>
</dbReference>
<protein>
    <submittedName>
        <fullName evidence="1">Uncharacterized protein</fullName>
    </submittedName>
</protein>
<accession>X0T1K8</accession>
<organism evidence="1">
    <name type="scientific">marine sediment metagenome</name>
    <dbReference type="NCBI Taxonomy" id="412755"/>
    <lineage>
        <taxon>unclassified sequences</taxon>
        <taxon>metagenomes</taxon>
        <taxon>ecological metagenomes</taxon>
    </lineage>
</organism>
<comment type="caution">
    <text evidence="1">The sequence shown here is derived from an EMBL/GenBank/DDBJ whole genome shotgun (WGS) entry which is preliminary data.</text>
</comment>
<name>X0T1K8_9ZZZZ</name>
<reference evidence="1" key="1">
    <citation type="journal article" date="2014" name="Front. Microbiol.">
        <title>High frequency of phylogenetically diverse reductive dehalogenase-homologous genes in deep subseafloor sedimentary metagenomes.</title>
        <authorList>
            <person name="Kawai M."/>
            <person name="Futagami T."/>
            <person name="Toyoda A."/>
            <person name="Takaki Y."/>
            <person name="Nishi S."/>
            <person name="Hori S."/>
            <person name="Arai W."/>
            <person name="Tsubouchi T."/>
            <person name="Morono Y."/>
            <person name="Uchiyama I."/>
            <person name="Ito T."/>
            <person name="Fujiyama A."/>
            <person name="Inagaki F."/>
            <person name="Takami H."/>
        </authorList>
    </citation>
    <scope>NUCLEOTIDE SEQUENCE</scope>
    <source>
        <strain evidence="1">Expedition CK06-06</strain>
    </source>
</reference>